<dbReference type="EMBL" id="MU005593">
    <property type="protein sequence ID" value="KAF2681114.1"/>
    <property type="molecule type" value="Genomic_DNA"/>
</dbReference>
<reference evidence="1" key="1">
    <citation type="journal article" date="2020" name="Stud. Mycol.">
        <title>101 Dothideomycetes genomes: a test case for predicting lifestyles and emergence of pathogens.</title>
        <authorList>
            <person name="Haridas S."/>
            <person name="Albert R."/>
            <person name="Binder M."/>
            <person name="Bloem J."/>
            <person name="Labutti K."/>
            <person name="Salamov A."/>
            <person name="Andreopoulos B."/>
            <person name="Baker S."/>
            <person name="Barry K."/>
            <person name="Bills G."/>
            <person name="Bluhm B."/>
            <person name="Cannon C."/>
            <person name="Castanera R."/>
            <person name="Culley D."/>
            <person name="Daum C."/>
            <person name="Ezra D."/>
            <person name="Gonzalez J."/>
            <person name="Henrissat B."/>
            <person name="Kuo A."/>
            <person name="Liang C."/>
            <person name="Lipzen A."/>
            <person name="Lutzoni F."/>
            <person name="Magnuson J."/>
            <person name="Mondo S."/>
            <person name="Nolan M."/>
            <person name="Ohm R."/>
            <person name="Pangilinan J."/>
            <person name="Park H.-J."/>
            <person name="Ramirez L."/>
            <person name="Alfaro M."/>
            <person name="Sun H."/>
            <person name="Tritt A."/>
            <person name="Yoshinaga Y."/>
            <person name="Zwiers L.-H."/>
            <person name="Turgeon B."/>
            <person name="Goodwin S."/>
            <person name="Spatafora J."/>
            <person name="Crous P."/>
            <person name="Grigoriev I."/>
        </authorList>
    </citation>
    <scope>NUCLEOTIDE SEQUENCE</scope>
    <source>
        <strain evidence="1">CBS 122367</strain>
    </source>
</reference>
<evidence type="ECO:0000313" key="2">
    <source>
        <dbReference type="Proteomes" id="UP000799291"/>
    </source>
</evidence>
<feature type="non-terminal residue" evidence="1">
    <location>
        <position position="263"/>
    </location>
</feature>
<dbReference type="InterPro" id="IPR011009">
    <property type="entry name" value="Kinase-like_dom_sf"/>
</dbReference>
<evidence type="ECO:0008006" key="3">
    <source>
        <dbReference type="Google" id="ProtNLM"/>
    </source>
</evidence>
<feature type="non-terminal residue" evidence="1">
    <location>
        <position position="1"/>
    </location>
</feature>
<evidence type="ECO:0000313" key="1">
    <source>
        <dbReference type="EMBL" id="KAF2681114.1"/>
    </source>
</evidence>
<protein>
    <recommendedName>
        <fullName evidence="3">Aminoglycoside phosphotransferase domain-containing protein</fullName>
    </recommendedName>
</protein>
<keyword evidence="2" id="KW-1185">Reference proteome</keyword>
<accession>A0A6G1IS90</accession>
<sequence>FIGSIVQFEDGSSWELTRALSHTKWQREQPPYEATQVFECELRCGSENNYDNNLVAVIKMKCQIRGFEQDAQDLLNLVQRLEEAQAKTPNREYISSQLEAARGLFFATHPTTYFSDDIMREIKALNHIKKMGCEHSPYSLNFCTDTVRFGIDPLEMTGGYVAFILMTKVPGEQLANDYWNRALEERDKILAAFKDALLQLPRFVYQNRIEPLNTARRNIVWDKDERKCYIVDFEDSEVLSEEAAAKADANFRVYEYRAWGLSE</sequence>
<gene>
    <name evidence="1" type="ORF">K458DRAFT_256979</name>
</gene>
<proteinExistence type="predicted"/>
<dbReference type="OrthoDB" id="5401170at2759"/>
<organism evidence="1 2">
    <name type="scientific">Lentithecium fluviatile CBS 122367</name>
    <dbReference type="NCBI Taxonomy" id="1168545"/>
    <lineage>
        <taxon>Eukaryota</taxon>
        <taxon>Fungi</taxon>
        <taxon>Dikarya</taxon>
        <taxon>Ascomycota</taxon>
        <taxon>Pezizomycotina</taxon>
        <taxon>Dothideomycetes</taxon>
        <taxon>Pleosporomycetidae</taxon>
        <taxon>Pleosporales</taxon>
        <taxon>Massarineae</taxon>
        <taxon>Lentitheciaceae</taxon>
        <taxon>Lentithecium</taxon>
    </lineage>
</organism>
<dbReference type="AlphaFoldDB" id="A0A6G1IS90"/>
<dbReference type="Proteomes" id="UP000799291">
    <property type="component" value="Unassembled WGS sequence"/>
</dbReference>
<name>A0A6G1IS90_9PLEO</name>
<dbReference type="SUPFAM" id="SSF56112">
    <property type="entry name" value="Protein kinase-like (PK-like)"/>
    <property type="match status" value="1"/>
</dbReference>